<dbReference type="EMBL" id="KN427382">
    <property type="protein sequence ID" value="KHG24081.1"/>
    <property type="molecule type" value="Genomic_DNA"/>
</dbReference>
<evidence type="ECO:0000313" key="2">
    <source>
        <dbReference type="Proteomes" id="UP000032142"/>
    </source>
</evidence>
<proteinExistence type="predicted"/>
<reference evidence="2" key="1">
    <citation type="submission" date="2014-09" db="EMBL/GenBank/DDBJ databases">
        <authorList>
            <person name="Mudge J."/>
            <person name="Ramaraj T."/>
            <person name="Lindquist I.E."/>
            <person name="Bharti A.K."/>
            <person name="Sundararajan A."/>
            <person name="Cameron C.T."/>
            <person name="Woodward J.E."/>
            <person name="May G.D."/>
            <person name="Brubaker C."/>
            <person name="Broadhvest J."/>
            <person name="Wilkins T.A."/>
        </authorList>
    </citation>
    <scope>NUCLEOTIDE SEQUENCE</scope>
    <source>
        <strain evidence="2">cv. AKA8401</strain>
    </source>
</reference>
<dbReference type="AlphaFoldDB" id="A0A0B0PL12"/>
<sequence length="55" mass="6511">MSVCLDRVKSGHTYWLNHTAIRHARVPWLWSKLTWVTRLATRLCALAMLKTYLKL</sequence>
<protein>
    <submittedName>
        <fullName evidence="1">Uncharacterized protein</fullName>
    </submittedName>
</protein>
<dbReference type="Proteomes" id="UP000032142">
    <property type="component" value="Unassembled WGS sequence"/>
</dbReference>
<gene>
    <name evidence="1" type="ORF">F383_31489</name>
</gene>
<accession>A0A0B0PL12</accession>
<evidence type="ECO:0000313" key="1">
    <source>
        <dbReference type="EMBL" id="KHG24081.1"/>
    </source>
</evidence>
<keyword evidence="2" id="KW-1185">Reference proteome</keyword>
<organism evidence="1 2">
    <name type="scientific">Gossypium arboreum</name>
    <name type="common">Tree cotton</name>
    <name type="synonym">Gossypium nanking</name>
    <dbReference type="NCBI Taxonomy" id="29729"/>
    <lineage>
        <taxon>Eukaryota</taxon>
        <taxon>Viridiplantae</taxon>
        <taxon>Streptophyta</taxon>
        <taxon>Embryophyta</taxon>
        <taxon>Tracheophyta</taxon>
        <taxon>Spermatophyta</taxon>
        <taxon>Magnoliopsida</taxon>
        <taxon>eudicotyledons</taxon>
        <taxon>Gunneridae</taxon>
        <taxon>Pentapetalae</taxon>
        <taxon>rosids</taxon>
        <taxon>malvids</taxon>
        <taxon>Malvales</taxon>
        <taxon>Malvaceae</taxon>
        <taxon>Malvoideae</taxon>
        <taxon>Gossypium</taxon>
    </lineage>
</organism>
<name>A0A0B0PL12_GOSAR</name>